<keyword evidence="5" id="KW-0812">Transmembrane</keyword>
<proteinExistence type="inferred from homology"/>
<feature type="signal peptide" evidence="8">
    <location>
        <begin position="1"/>
        <end position="26"/>
    </location>
</feature>
<dbReference type="PANTHER" id="PTHR30026">
    <property type="entry name" value="OUTER MEMBRANE PROTEIN TOLC"/>
    <property type="match status" value="1"/>
</dbReference>
<evidence type="ECO:0000256" key="3">
    <source>
        <dbReference type="ARBA" id="ARBA00022448"/>
    </source>
</evidence>
<gene>
    <name evidence="9" type="ORF">EJB19_03115</name>
</gene>
<comment type="similarity">
    <text evidence="2">Belongs to the outer membrane factor (OMF) (TC 1.B.17) family.</text>
</comment>
<dbReference type="SUPFAM" id="SSF56954">
    <property type="entry name" value="Outer membrane efflux proteins (OEP)"/>
    <property type="match status" value="1"/>
</dbReference>
<dbReference type="GO" id="GO:0015562">
    <property type="term" value="F:efflux transmembrane transporter activity"/>
    <property type="evidence" value="ECO:0007669"/>
    <property type="project" value="InterPro"/>
</dbReference>
<dbReference type="PANTHER" id="PTHR30026:SF20">
    <property type="entry name" value="OUTER MEMBRANE PROTEIN TOLC"/>
    <property type="match status" value="1"/>
</dbReference>
<keyword evidence="7" id="KW-0998">Cell outer membrane</keyword>
<evidence type="ECO:0000256" key="5">
    <source>
        <dbReference type="ARBA" id="ARBA00022692"/>
    </source>
</evidence>
<evidence type="ECO:0000256" key="1">
    <source>
        <dbReference type="ARBA" id="ARBA00004442"/>
    </source>
</evidence>
<evidence type="ECO:0000256" key="6">
    <source>
        <dbReference type="ARBA" id="ARBA00023136"/>
    </source>
</evidence>
<dbReference type="GO" id="GO:0009279">
    <property type="term" value="C:cell outer membrane"/>
    <property type="evidence" value="ECO:0007669"/>
    <property type="project" value="UniProtKB-SubCell"/>
</dbReference>
<dbReference type="EMBL" id="RWGX01000003">
    <property type="protein sequence ID" value="RVU89134.1"/>
    <property type="molecule type" value="Genomic_DNA"/>
</dbReference>
<dbReference type="Gene3D" id="1.20.1600.10">
    <property type="entry name" value="Outer membrane efflux proteins (OEP)"/>
    <property type="match status" value="1"/>
</dbReference>
<evidence type="ECO:0000313" key="9">
    <source>
        <dbReference type="EMBL" id="RVU89134.1"/>
    </source>
</evidence>
<protein>
    <submittedName>
        <fullName evidence="9">TolC family protein</fullName>
    </submittedName>
</protein>
<sequence>MKKMKHQKKIISALLLVIPLMLSAQTAPSLETLINEALKRDASIKNQLLESKTITLNQQKLKDLFLPKVDISGKAGYLDITSISHSKAIEIAPINPIFPGITVPEGALDNNFNLSGIEGAAKIDAKVLVYSGGKIKHLKQALEEKNKATLVLNEKNKDEIVTQIIQSYDQFALLIESKKVLNEGLKRLAANKKLAEKALGYGLITRYDYQKIDLAEATLNSKIVEYEGKKELLTTQLHILTGIETEKIALIEPSLQKINHTISDNSINNRAELKALDHGMKALDYKIKADKTWWIPKVQAGTSLSYLGFYNGHLSSSKNLIPNIPNSKLNSDLTNKHLFPIFRIDLGFKWEIFDGNESSHEIEKTKIEKEILENKKSDAERKLSLNLANNQTLYNIANAQINLKAKAKEIAQNAFDQAEKEFKYGLIKSNQLIEAENDLQMAELEYQTSIFNQRRAAIELMKSTQSLDIQKL</sequence>
<evidence type="ECO:0000256" key="4">
    <source>
        <dbReference type="ARBA" id="ARBA00022452"/>
    </source>
</evidence>
<keyword evidence="3" id="KW-0813">Transport</keyword>
<dbReference type="GO" id="GO:0015288">
    <property type="term" value="F:porin activity"/>
    <property type="evidence" value="ECO:0007669"/>
    <property type="project" value="TreeGrafter"/>
</dbReference>
<dbReference type="InterPro" id="IPR003423">
    <property type="entry name" value="OMP_efflux"/>
</dbReference>
<dbReference type="Pfam" id="PF02321">
    <property type="entry name" value="OEP"/>
    <property type="match status" value="1"/>
</dbReference>
<reference evidence="9" key="1">
    <citation type="submission" date="2018-12" db="EMBL/GenBank/DDBJ databases">
        <title>Draft genome sequence of Flaovobacterium columnare BGFS27 isolated from channel catfish in Alabama.</title>
        <authorList>
            <person name="Cai W."/>
            <person name="Arias C."/>
        </authorList>
    </citation>
    <scope>NUCLEOTIDE SEQUENCE [LARGE SCALE GENOMIC DNA]</scope>
    <source>
        <strain evidence="9">BGFS27</strain>
    </source>
</reference>
<dbReference type="InterPro" id="IPR051906">
    <property type="entry name" value="TolC-like"/>
</dbReference>
<dbReference type="AlphaFoldDB" id="A0AA94F1I4"/>
<evidence type="ECO:0000256" key="2">
    <source>
        <dbReference type="ARBA" id="ARBA00007613"/>
    </source>
</evidence>
<organism evidence="9">
    <name type="scientific">Flavobacterium columnare</name>
    <dbReference type="NCBI Taxonomy" id="996"/>
    <lineage>
        <taxon>Bacteria</taxon>
        <taxon>Pseudomonadati</taxon>
        <taxon>Bacteroidota</taxon>
        <taxon>Flavobacteriia</taxon>
        <taxon>Flavobacteriales</taxon>
        <taxon>Flavobacteriaceae</taxon>
        <taxon>Flavobacterium</taxon>
    </lineage>
</organism>
<accession>A0AA94F1I4</accession>
<comment type="subcellular location">
    <subcellularLocation>
        <location evidence="1">Cell outer membrane</location>
    </subcellularLocation>
</comment>
<evidence type="ECO:0000256" key="8">
    <source>
        <dbReference type="SAM" id="SignalP"/>
    </source>
</evidence>
<keyword evidence="8" id="KW-0732">Signal</keyword>
<feature type="chain" id="PRO_5043279383" evidence="8">
    <location>
        <begin position="27"/>
        <end position="472"/>
    </location>
</feature>
<evidence type="ECO:0000256" key="7">
    <source>
        <dbReference type="ARBA" id="ARBA00023237"/>
    </source>
</evidence>
<name>A0AA94F1I4_9FLAO</name>
<keyword evidence="6" id="KW-0472">Membrane</keyword>
<keyword evidence="4" id="KW-1134">Transmembrane beta strand</keyword>
<dbReference type="GO" id="GO:1990281">
    <property type="term" value="C:efflux pump complex"/>
    <property type="evidence" value="ECO:0007669"/>
    <property type="project" value="TreeGrafter"/>
</dbReference>
<comment type="caution">
    <text evidence="9">The sequence shown here is derived from an EMBL/GenBank/DDBJ whole genome shotgun (WGS) entry which is preliminary data.</text>
</comment>